<evidence type="ECO:0000313" key="1">
    <source>
        <dbReference type="EMBL" id="KOS21789.1"/>
    </source>
</evidence>
<dbReference type="OrthoDB" id="10256524at2759"/>
<organism evidence="1 2">
    <name type="scientific">Escovopsis weberi</name>
    <dbReference type="NCBI Taxonomy" id="150374"/>
    <lineage>
        <taxon>Eukaryota</taxon>
        <taxon>Fungi</taxon>
        <taxon>Dikarya</taxon>
        <taxon>Ascomycota</taxon>
        <taxon>Pezizomycotina</taxon>
        <taxon>Sordariomycetes</taxon>
        <taxon>Hypocreomycetidae</taxon>
        <taxon>Hypocreales</taxon>
        <taxon>Hypocreaceae</taxon>
        <taxon>Escovopsis</taxon>
    </lineage>
</organism>
<dbReference type="EMBL" id="LGSR01000006">
    <property type="protein sequence ID" value="KOS21789.1"/>
    <property type="molecule type" value="Genomic_DNA"/>
</dbReference>
<dbReference type="Proteomes" id="UP000053831">
    <property type="component" value="Unassembled WGS sequence"/>
</dbReference>
<dbReference type="AlphaFoldDB" id="A0A0M9VW80"/>
<protein>
    <submittedName>
        <fullName evidence="1">Uncharacterized protein</fullName>
    </submittedName>
</protein>
<dbReference type="STRING" id="150374.A0A0M9VW80"/>
<reference evidence="1 2" key="1">
    <citation type="submission" date="2015-07" db="EMBL/GenBank/DDBJ databases">
        <title>The genome of the fungus Escovopsis weberi, a specialized disease agent of ant agriculture.</title>
        <authorList>
            <person name="de Man T.J."/>
            <person name="Stajich J.E."/>
            <person name="Kubicek C.P."/>
            <person name="Chenthamara K."/>
            <person name="Atanasova L."/>
            <person name="Druzhinina I.S."/>
            <person name="Birnbaum S."/>
            <person name="Barribeau S.M."/>
            <person name="Teiling C."/>
            <person name="Suen G."/>
            <person name="Currie C."/>
            <person name="Gerardo N.M."/>
        </authorList>
    </citation>
    <scope>NUCLEOTIDE SEQUENCE [LARGE SCALE GENOMIC DNA]</scope>
</reference>
<name>A0A0M9VW80_ESCWE</name>
<sequence length="161" mass="17900">MRDRGLGQHGTTRYHYELTFLQGVSVQLHDVEHAQKTAVQRIYSQTRFCNPFAILQNAVDKDAKFVMHLSSIFNPDWVDANELGAFGVTAVGDVDEQVRADWTKALQSGKRVTLSMGDPFESPQVLRTVGNTVTGGSMSNFTSWGSIWEMDSKPQFANSQG</sequence>
<accession>A0A0M9VW80</accession>
<evidence type="ECO:0000313" key="2">
    <source>
        <dbReference type="Proteomes" id="UP000053831"/>
    </source>
</evidence>
<keyword evidence="2" id="KW-1185">Reference proteome</keyword>
<gene>
    <name evidence="1" type="ORF">ESCO_001549</name>
</gene>
<proteinExistence type="predicted"/>
<comment type="caution">
    <text evidence="1">The sequence shown here is derived from an EMBL/GenBank/DDBJ whole genome shotgun (WGS) entry which is preliminary data.</text>
</comment>